<dbReference type="PANTHER" id="PTHR32120:SF10">
    <property type="entry name" value="SMALL RIBOSOMAL SUBUNIT BIOGENESIS GTPASE RSGA"/>
    <property type="match status" value="1"/>
</dbReference>
<evidence type="ECO:0000256" key="10">
    <source>
        <dbReference type="HAMAP-Rule" id="MF_01820"/>
    </source>
</evidence>
<feature type="binding site" evidence="10">
    <location>
        <begin position="154"/>
        <end position="157"/>
    </location>
    <ligand>
        <name>GTP</name>
        <dbReference type="ChEBI" id="CHEBI:37565"/>
    </ligand>
</feature>
<evidence type="ECO:0000256" key="4">
    <source>
        <dbReference type="ARBA" id="ARBA00022730"/>
    </source>
</evidence>
<dbReference type="GO" id="GO:0005737">
    <property type="term" value="C:cytoplasm"/>
    <property type="evidence" value="ECO:0007669"/>
    <property type="project" value="UniProtKB-SubCell"/>
</dbReference>
<keyword evidence="3 10" id="KW-0479">Metal-binding</keyword>
<reference evidence="15" key="2">
    <citation type="journal article" date="2016" name="Int. J. Syst. Evol. Microbiol.">
        <title>Complete genome sequence and cell structure of Limnochorda pilosa, a Gram-negative spore-former within the phylum Firmicutes.</title>
        <authorList>
            <person name="Watanabe M."/>
            <person name="Kojima H."/>
            <person name="Fukui M."/>
        </authorList>
    </citation>
    <scope>NUCLEOTIDE SEQUENCE [LARGE SCALE GENOMIC DNA]</scope>
    <source>
        <strain evidence="15">HC45</strain>
    </source>
</reference>
<feature type="binding site" evidence="10">
    <location>
        <begin position="206"/>
        <end position="214"/>
    </location>
    <ligand>
        <name>GTP</name>
        <dbReference type="ChEBI" id="CHEBI:37565"/>
    </ligand>
</feature>
<dbReference type="EMBL" id="AP014924">
    <property type="protein sequence ID" value="BAS27859.1"/>
    <property type="molecule type" value="Genomic_DNA"/>
</dbReference>
<feature type="binding site" evidence="10">
    <location>
        <position position="294"/>
    </location>
    <ligand>
        <name>Zn(2+)</name>
        <dbReference type="ChEBI" id="CHEBI:29105"/>
    </ligand>
</feature>
<comment type="function">
    <text evidence="10">One of several proteins that assist in the late maturation steps of the functional core of the 30S ribosomal subunit. Helps release RbfA from mature subunits. May play a role in the assembly of ribosomal proteins into the subunit. Circularly permuted GTPase that catalyzes slow GTP hydrolysis, GTPase activity is stimulated by the 30S ribosomal subunit.</text>
</comment>
<feature type="binding site" evidence="10">
    <location>
        <position position="292"/>
    </location>
    <ligand>
        <name>Zn(2+)</name>
        <dbReference type="ChEBI" id="CHEBI:29105"/>
    </ligand>
</feature>
<evidence type="ECO:0000256" key="1">
    <source>
        <dbReference type="ARBA" id="ARBA00022490"/>
    </source>
</evidence>
<evidence type="ECO:0000256" key="11">
    <source>
        <dbReference type="SAM" id="MobiDB-lite"/>
    </source>
</evidence>
<evidence type="ECO:0000256" key="6">
    <source>
        <dbReference type="ARBA" id="ARBA00022801"/>
    </source>
</evidence>
<keyword evidence="1 10" id="KW-0963">Cytoplasm</keyword>
<dbReference type="RefSeq" id="WP_144440413.1">
    <property type="nucleotide sequence ID" value="NZ_AP014924.1"/>
</dbReference>
<evidence type="ECO:0000256" key="3">
    <source>
        <dbReference type="ARBA" id="ARBA00022723"/>
    </source>
</evidence>
<proteinExistence type="inferred from homology"/>
<keyword evidence="2 10" id="KW-0690">Ribosome biogenesis</keyword>
<dbReference type="Gene3D" id="1.10.40.50">
    <property type="entry name" value="Probable gtpase engc, domain 3"/>
    <property type="match status" value="1"/>
</dbReference>
<evidence type="ECO:0000256" key="2">
    <source>
        <dbReference type="ARBA" id="ARBA00022517"/>
    </source>
</evidence>
<dbReference type="InterPro" id="IPR027417">
    <property type="entry name" value="P-loop_NTPase"/>
</dbReference>
<dbReference type="AlphaFoldDB" id="A0A0K2SM03"/>
<dbReference type="InterPro" id="IPR030378">
    <property type="entry name" value="G_CP_dom"/>
</dbReference>
<dbReference type="PATRIC" id="fig|1555112.3.peg.2052"/>
<feature type="compositionally biased region" description="Basic and acidic residues" evidence="11">
    <location>
        <begin position="332"/>
        <end position="343"/>
    </location>
</feature>
<dbReference type="OrthoDB" id="9809485at2"/>
<dbReference type="Pfam" id="PF03193">
    <property type="entry name" value="RsgA_GTPase"/>
    <property type="match status" value="1"/>
</dbReference>
<reference evidence="15" key="1">
    <citation type="submission" date="2015-07" db="EMBL/GenBank/DDBJ databases">
        <title>Complete genome sequence and phylogenetic analysis of Limnochorda pilosa.</title>
        <authorList>
            <person name="Watanabe M."/>
            <person name="Kojima H."/>
            <person name="Fukui M."/>
        </authorList>
    </citation>
    <scope>NUCLEOTIDE SEQUENCE [LARGE SCALE GENOMIC DNA]</scope>
    <source>
        <strain evidence="15">HC45</strain>
    </source>
</reference>
<dbReference type="GO" id="GO:0046872">
    <property type="term" value="F:metal ion binding"/>
    <property type="evidence" value="ECO:0007669"/>
    <property type="project" value="UniProtKB-KW"/>
</dbReference>
<dbReference type="CDD" id="cd01854">
    <property type="entry name" value="YjeQ_EngC"/>
    <property type="match status" value="1"/>
</dbReference>
<dbReference type="STRING" id="1555112.LIP_2018"/>
<evidence type="ECO:0000256" key="8">
    <source>
        <dbReference type="ARBA" id="ARBA00022884"/>
    </source>
</evidence>
<protein>
    <recommendedName>
        <fullName evidence="10">Small ribosomal subunit biogenesis GTPase RsgA</fullName>
        <ecNumber evidence="10">3.6.1.-</ecNumber>
    </recommendedName>
</protein>
<dbReference type="GO" id="GO:0005525">
    <property type="term" value="F:GTP binding"/>
    <property type="evidence" value="ECO:0007669"/>
    <property type="project" value="UniProtKB-UniRule"/>
</dbReference>
<feature type="region of interest" description="Disordered" evidence="11">
    <location>
        <begin position="332"/>
        <end position="367"/>
    </location>
</feature>
<evidence type="ECO:0000256" key="9">
    <source>
        <dbReference type="ARBA" id="ARBA00023134"/>
    </source>
</evidence>
<evidence type="ECO:0000256" key="5">
    <source>
        <dbReference type="ARBA" id="ARBA00022741"/>
    </source>
</evidence>
<comment type="cofactor">
    <cofactor evidence="10">
        <name>Zn(2+)</name>
        <dbReference type="ChEBI" id="CHEBI:29105"/>
    </cofactor>
    <text evidence="10">Binds 1 zinc ion per subunit.</text>
</comment>
<dbReference type="PROSITE" id="PS50936">
    <property type="entry name" value="ENGC_GTPASE"/>
    <property type="match status" value="1"/>
</dbReference>
<dbReference type="GO" id="GO:0019843">
    <property type="term" value="F:rRNA binding"/>
    <property type="evidence" value="ECO:0007669"/>
    <property type="project" value="UniProtKB-KW"/>
</dbReference>
<dbReference type="InterPro" id="IPR010914">
    <property type="entry name" value="RsgA_GTPase_dom"/>
</dbReference>
<comment type="subunit">
    <text evidence="10">Monomer. Associates with 30S ribosomal subunit, binds 16S rRNA.</text>
</comment>
<evidence type="ECO:0000259" key="13">
    <source>
        <dbReference type="PROSITE" id="PS51721"/>
    </source>
</evidence>
<dbReference type="Proteomes" id="UP000065807">
    <property type="component" value="Chromosome"/>
</dbReference>
<dbReference type="HAMAP" id="MF_01820">
    <property type="entry name" value="GTPase_RsgA"/>
    <property type="match status" value="1"/>
</dbReference>
<gene>
    <name evidence="10" type="primary">rsgA</name>
    <name evidence="14" type="ORF">LIP_2018</name>
</gene>
<organism evidence="14 15">
    <name type="scientific">Limnochorda pilosa</name>
    <dbReference type="NCBI Taxonomy" id="1555112"/>
    <lineage>
        <taxon>Bacteria</taxon>
        <taxon>Bacillati</taxon>
        <taxon>Bacillota</taxon>
        <taxon>Limnochordia</taxon>
        <taxon>Limnochordales</taxon>
        <taxon>Limnochordaceae</taxon>
        <taxon>Limnochorda</taxon>
    </lineage>
</organism>
<feature type="binding site" evidence="10">
    <location>
        <position position="300"/>
    </location>
    <ligand>
        <name>Zn(2+)</name>
        <dbReference type="ChEBI" id="CHEBI:29105"/>
    </ligand>
</feature>
<sequence>MSLFDLRILGWGPMHDPPFETYRSGGCEPARVAGHSHDVYTVLTAAGSRLARVSGRYRHQAATRAEYPVVGDWVALRGPATSGEGVIEGLLPRRSAISRKAAAPNGKVEEQVLAANVDTVFLVSSLNREFNPRRIERYLITAWESGADPVVVLNKADLCADPDAHQDLLGPVAAGVPVFLTSAATGRGLEALAPYLGAGRTVAFLGSSGVGKSSLINRLAGRELQATGAIRDDDDRGRHTTTRSDLILLPGGALLVDTPGLRELAPWSSEEGLDQTFADIAELARGCRFSDCRHEGEPECSVQTALDEGRLSPERLAAYRKLRREQAFLRRKQDQRERLERQRWGKQLAKATRQRERSGMARPKTKG</sequence>
<dbReference type="InterPro" id="IPR004881">
    <property type="entry name" value="Ribosome_biogen_GTPase_RsgA"/>
</dbReference>
<dbReference type="PANTHER" id="PTHR32120">
    <property type="entry name" value="SMALL RIBOSOMAL SUBUNIT BIOGENESIS GTPASE RSGA"/>
    <property type="match status" value="1"/>
</dbReference>
<dbReference type="Gene3D" id="3.40.50.300">
    <property type="entry name" value="P-loop containing nucleotide triphosphate hydrolases"/>
    <property type="match status" value="1"/>
</dbReference>
<feature type="domain" description="EngC GTPase" evidence="12">
    <location>
        <begin position="115"/>
        <end position="262"/>
    </location>
</feature>
<evidence type="ECO:0000313" key="14">
    <source>
        <dbReference type="EMBL" id="BAS27859.1"/>
    </source>
</evidence>
<comment type="subcellular location">
    <subcellularLocation>
        <location evidence="10">Cytoplasm</location>
    </subcellularLocation>
</comment>
<dbReference type="GO" id="GO:0003924">
    <property type="term" value="F:GTPase activity"/>
    <property type="evidence" value="ECO:0007669"/>
    <property type="project" value="UniProtKB-UniRule"/>
</dbReference>
<comment type="similarity">
    <text evidence="10">Belongs to the TRAFAC class YlqF/YawG GTPase family. RsgA subfamily.</text>
</comment>
<keyword evidence="8 10" id="KW-0694">RNA-binding</keyword>
<evidence type="ECO:0000259" key="12">
    <source>
        <dbReference type="PROSITE" id="PS50936"/>
    </source>
</evidence>
<keyword evidence="9 10" id="KW-0342">GTP-binding</keyword>
<keyword evidence="4 10" id="KW-0699">rRNA-binding</keyword>
<accession>A0A0K2SM03</accession>
<evidence type="ECO:0000313" key="15">
    <source>
        <dbReference type="Proteomes" id="UP000065807"/>
    </source>
</evidence>
<dbReference type="EC" id="3.6.1.-" evidence="10"/>
<dbReference type="SUPFAM" id="SSF52540">
    <property type="entry name" value="P-loop containing nucleoside triphosphate hydrolases"/>
    <property type="match status" value="1"/>
</dbReference>
<keyword evidence="15" id="KW-1185">Reference proteome</keyword>
<keyword evidence="7 10" id="KW-0862">Zinc</keyword>
<dbReference type="PROSITE" id="PS51721">
    <property type="entry name" value="G_CP"/>
    <property type="match status" value="1"/>
</dbReference>
<evidence type="ECO:0000256" key="7">
    <source>
        <dbReference type="ARBA" id="ARBA00022833"/>
    </source>
</evidence>
<dbReference type="GO" id="GO:0042274">
    <property type="term" value="P:ribosomal small subunit biogenesis"/>
    <property type="evidence" value="ECO:0007669"/>
    <property type="project" value="UniProtKB-UniRule"/>
</dbReference>
<feature type="domain" description="CP-type G" evidence="13">
    <location>
        <begin position="106"/>
        <end position="264"/>
    </location>
</feature>
<name>A0A0K2SM03_LIMPI</name>
<feature type="binding site" evidence="10">
    <location>
        <position position="287"/>
    </location>
    <ligand>
        <name>Zn(2+)</name>
        <dbReference type="ChEBI" id="CHEBI:29105"/>
    </ligand>
</feature>
<keyword evidence="5 10" id="KW-0547">Nucleotide-binding</keyword>
<dbReference type="KEGG" id="lpil:LIP_2018"/>
<dbReference type="NCBIfam" id="TIGR00157">
    <property type="entry name" value="ribosome small subunit-dependent GTPase A"/>
    <property type="match status" value="1"/>
</dbReference>
<keyword evidence="6 10" id="KW-0378">Hydrolase</keyword>